<gene>
    <name evidence="12" type="ORF">EPUS_05369</name>
</gene>
<evidence type="ECO:0000259" key="11">
    <source>
        <dbReference type="Pfam" id="PF07885"/>
    </source>
</evidence>
<feature type="domain" description="Potassium channel" evidence="11">
    <location>
        <begin position="216"/>
        <end position="287"/>
    </location>
</feature>
<feature type="region of interest" description="Disordered" evidence="9">
    <location>
        <begin position="694"/>
        <end position="726"/>
    </location>
</feature>
<reference evidence="13" key="1">
    <citation type="journal article" date="2014" name="BMC Genomics">
        <title>Genome characteristics reveal the impact of lichenization on lichen-forming fungus Endocarpon pusillum Hedwig (Verrucariales, Ascomycota).</title>
        <authorList>
            <person name="Wang Y.-Y."/>
            <person name="Liu B."/>
            <person name="Zhang X.-Y."/>
            <person name="Zhou Q.-M."/>
            <person name="Zhang T."/>
            <person name="Li H."/>
            <person name="Yu Y.-F."/>
            <person name="Zhang X.-L."/>
            <person name="Hao X.-Y."/>
            <person name="Wang M."/>
            <person name="Wang L."/>
            <person name="Wei J.-C."/>
        </authorList>
    </citation>
    <scope>NUCLEOTIDE SEQUENCE [LARGE SCALE GENOMIC DNA]</scope>
    <source>
        <strain evidence="13">Z07020 / HMAS-L-300199</strain>
    </source>
</reference>
<dbReference type="InterPro" id="IPR003280">
    <property type="entry name" value="2pore_dom_K_chnl"/>
</dbReference>
<evidence type="ECO:0000313" key="13">
    <source>
        <dbReference type="Proteomes" id="UP000019373"/>
    </source>
</evidence>
<accession>U1GPQ1</accession>
<keyword evidence="13" id="KW-1185">Reference proteome</keyword>
<evidence type="ECO:0000256" key="4">
    <source>
        <dbReference type="ARBA" id="ARBA00022989"/>
    </source>
</evidence>
<feature type="transmembrane region" description="Helical" evidence="10">
    <location>
        <begin position="95"/>
        <end position="118"/>
    </location>
</feature>
<keyword evidence="3 8" id="KW-0812">Transmembrane</keyword>
<dbReference type="GeneID" id="19240322"/>
<comment type="subcellular location">
    <subcellularLocation>
        <location evidence="1">Membrane</location>
        <topology evidence="1">Multi-pass membrane protein</topology>
    </subcellularLocation>
</comment>
<dbReference type="PRINTS" id="PR01333">
    <property type="entry name" value="2POREKCHANEL"/>
</dbReference>
<dbReference type="Proteomes" id="UP000019373">
    <property type="component" value="Unassembled WGS sequence"/>
</dbReference>
<evidence type="ECO:0000256" key="3">
    <source>
        <dbReference type="ARBA" id="ARBA00022692"/>
    </source>
</evidence>
<feature type="region of interest" description="Disordered" evidence="9">
    <location>
        <begin position="629"/>
        <end position="651"/>
    </location>
</feature>
<evidence type="ECO:0000256" key="2">
    <source>
        <dbReference type="ARBA" id="ARBA00022448"/>
    </source>
</evidence>
<feature type="transmembrane region" description="Helical" evidence="10">
    <location>
        <begin position="209"/>
        <end position="230"/>
    </location>
</feature>
<evidence type="ECO:0000256" key="5">
    <source>
        <dbReference type="ARBA" id="ARBA00023065"/>
    </source>
</evidence>
<feature type="transmembrane region" description="Helical" evidence="10">
    <location>
        <begin position="53"/>
        <end position="75"/>
    </location>
</feature>
<dbReference type="GO" id="GO:0030322">
    <property type="term" value="P:stabilization of membrane potential"/>
    <property type="evidence" value="ECO:0007669"/>
    <property type="project" value="TreeGrafter"/>
</dbReference>
<evidence type="ECO:0000256" key="10">
    <source>
        <dbReference type="SAM" id="Phobius"/>
    </source>
</evidence>
<feature type="region of interest" description="Disordered" evidence="9">
    <location>
        <begin position="1"/>
        <end position="32"/>
    </location>
</feature>
<protein>
    <recommendedName>
        <fullName evidence="11">Potassium channel domain-containing protein</fullName>
    </recommendedName>
</protein>
<feature type="domain" description="Potassium channel" evidence="11">
    <location>
        <begin position="379"/>
        <end position="454"/>
    </location>
</feature>
<proteinExistence type="inferred from homology"/>
<keyword evidence="7 8" id="KW-0407">Ion channel</keyword>
<feature type="compositionally biased region" description="Polar residues" evidence="9">
    <location>
        <begin position="713"/>
        <end position="726"/>
    </location>
</feature>
<feature type="transmembrane region" description="Helical" evidence="10">
    <location>
        <begin position="369"/>
        <end position="389"/>
    </location>
</feature>
<evidence type="ECO:0000256" key="6">
    <source>
        <dbReference type="ARBA" id="ARBA00023136"/>
    </source>
</evidence>
<evidence type="ECO:0000313" key="12">
    <source>
        <dbReference type="EMBL" id="ERF73946.1"/>
    </source>
</evidence>
<dbReference type="PANTHER" id="PTHR11003">
    <property type="entry name" value="POTASSIUM CHANNEL, SUBFAMILY K"/>
    <property type="match status" value="1"/>
</dbReference>
<dbReference type="RefSeq" id="XP_007800416.1">
    <property type="nucleotide sequence ID" value="XM_007802225.1"/>
</dbReference>
<name>U1GPQ1_ENDPU</name>
<dbReference type="AlphaFoldDB" id="U1GPQ1"/>
<dbReference type="OMA" id="SFEEWAW"/>
<sequence>MNDPGLHQPIAEGAKQVENHYDESDSENMDEGEGAKSFLVPARWWYASTAFPLLAGTFGPMANTFSVCALVQYWRTEIPPGGTEAHGKDIPDPKWLLAVNAVSLILAVTANISLLLNMARRVSFSTAQPVTILGFWTASILLIALIAVASHHFRAPGVENQALTQAYYYAIFAAGLYQLISYLMCITVWGAYQGHYSREFKLTMPQRTLMLQTISFMAYLLVGAAIYSHVEGWTFLDAIYWADFTCLTVGIGDYAPSTHLGRSLLFPYAIGGIVSLGLVIGSIRSMVLDRGKEKLHARMTEKTRKSVLKRISDMDNKFTGSRLYGFRHKTITKVALDPTSSRISEIERRRAEFEAMRAVQDLAAAKRKWISLGMSGGVFVLLWVIGAVVFREAEKNQGWTYFGSLYFAYTSLLTIGYGDFSPQSNSGKPFFVFWSLLAVPALTILISDMGDTVVKIIKDFTLYLGEITVLPSDQGGLSDRLKYGVYKITGVQIGNKVSVKSDEDIEEKPPMMRNIPRQDEHHGPKQQVVGGTRHVADFGKEEKQDEQAARDRGDKVAEDEHHYRHMLLSEMRKMYSYVNQEPPKKFTYEEWAHYLRLLGEDEHDQRYHRRAPIKDKNRMEVAILDRSDPLSIDNVDDQGSGSQDDVSENQFAKDKDDIKEWSWLGNRSPLMGDKDEAEWILERLFAVLERELRKQMGQPDGKSSLPRQHPCFHNSQSPASDTNQDQ</sequence>
<organism evidence="12 13">
    <name type="scientific">Endocarpon pusillum (strain Z07020 / HMAS-L-300199)</name>
    <name type="common">Lichen-forming fungus</name>
    <dbReference type="NCBI Taxonomy" id="1263415"/>
    <lineage>
        <taxon>Eukaryota</taxon>
        <taxon>Fungi</taxon>
        <taxon>Dikarya</taxon>
        <taxon>Ascomycota</taxon>
        <taxon>Pezizomycotina</taxon>
        <taxon>Eurotiomycetes</taxon>
        <taxon>Chaetothyriomycetidae</taxon>
        <taxon>Verrucariales</taxon>
        <taxon>Verrucariaceae</taxon>
        <taxon>Endocarpon</taxon>
    </lineage>
</organism>
<feature type="transmembrane region" description="Helical" evidence="10">
    <location>
        <begin position="130"/>
        <end position="154"/>
    </location>
</feature>
<feature type="transmembrane region" description="Helical" evidence="10">
    <location>
        <begin position="166"/>
        <end position="189"/>
    </location>
</feature>
<evidence type="ECO:0000256" key="9">
    <source>
        <dbReference type="SAM" id="MobiDB-lite"/>
    </source>
</evidence>
<dbReference type="Pfam" id="PF07885">
    <property type="entry name" value="Ion_trans_2"/>
    <property type="match status" value="2"/>
</dbReference>
<keyword evidence="4 10" id="KW-1133">Transmembrane helix</keyword>
<dbReference type="FunFam" id="1.10.287.70:FF:000170">
    <property type="entry name" value="Outward-rectifier potassium channel TOK1"/>
    <property type="match status" value="1"/>
</dbReference>
<comment type="similarity">
    <text evidence="8">Belongs to the two pore domain potassium channel (TC 1.A.1.8) family.</text>
</comment>
<feature type="transmembrane region" description="Helical" evidence="10">
    <location>
        <begin position="401"/>
        <end position="418"/>
    </location>
</feature>
<dbReference type="GO" id="GO:0005886">
    <property type="term" value="C:plasma membrane"/>
    <property type="evidence" value="ECO:0007669"/>
    <property type="project" value="TreeGrafter"/>
</dbReference>
<keyword evidence="2 8" id="KW-0813">Transport</keyword>
<dbReference type="HOGENOM" id="CLU_013394_0_0_1"/>
<dbReference type="FunFam" id="1.10.287.70:FF:000182">
    <property type="entry name" value="Outward-rectifier potassium channel TOK1"/>
    <property type="match status" value="1"/>
</dbReference>
<dbReference type="PANTHER" id="PTHR11003:SF301">
    <property type="entry name" value="POTASSIUM CHANNEL PROTEIN"/>
    <property type="match status" value="1"/>
</dbReference>
<dbReference type="eggNOG" id="KOG1418">
    <property type="taxonomic scope" value="Eukaryota"/>
</dbReference>
<dbReference type="Gene3D" id="1.10.287.70">
    <property type="match status" value="2"/>
</dbReference>
<feature type="transmembrane region" description="Helical" evidence="10">
    <location>
        <begin position="430"/>
        <end position="447"/>
    </location>
</feature>
<dbReference type="OrthoDB" id="297496at2759"/>
<evidence type="ECO:0000256" key="1">
    <source>
        <dbReference type="ARBA" id="ARBA00004141"/>
    </source>
</evidence>
<keyword evidence="5 8" id="KW-0406">Ion transport</keyword>
<evidence type="ECO:0000256" key="8">
    <source>
        <dbReference type="RuleBase" id="RU003857"/>
    </source>
</evidence>
<evidence type="ECO:0000256" key="7">
    <source>
        <dbReference type="ARBA" id="ARBA00023303"/>
    </source>
</evidence>
<dbReference type="InterPro" id="IPR013099">
    <property type="entry name" value="K_chnl_dom"/>
</dbReference>
<keyword evidence="6 10" id="KW-0472">Membrane</keyword>
<dbReference type="SUPFAM" id="SSF81324">
    <property type="entry name" value="Voltage-gated potassium channels"/>
    <property type="match status" value="2"/>
</dbReference>
<dbReference type="GO" id="GO:0015271">
    <property type="term" value="F:outward rectifier potassium channel activity"/>
    <property type="evidence" value="ECO:0007669"/>
    <property type="project" value="TreeGrafter"/>
</dbReference>
<dbReference type="EMBL" id="KE720913">
    <property type="protein sequence ID" value="ERF73946.1"/>
    <property type="molecule type" value="Genomic_DNA"/>
</dbReference>
<feature type="transmembrane region" description="Helical" evidence="10">
    <location>
        <begin position="265"/>
        <end position="288"/>
    </location>
</feature>
<dbReference type="GO" id="GO:0022841">
    <property type="term" value="F:potassium ion leak channel activity"/>
    <property type="evidence" value="ECO:0007669"/>
    <property type="project" value="TreeGrafter"/>
</dbReference>